<feature type="domain" description="Acyltransferase 3" evidence="8">
    <location>
        <begin position="9"/>
        <end position="331"/>
    </location>
</feature>
<name>A0A9X6MRW0_BACTV</name>
<dbReference type="PANTHER" id="PTHR40074">
    <property type="entry name" value="O-ACETYLTRANSFERASE WECH"/>
    <property type="match status" value="1"/>
</dbReference>
<feature type="transmembrane region" description="Helical" evidence="7">
    <location>
        <begin position="190"/>
        <end position="207"/>
    </location>
</feature>
<comment type="similarity">
    <text evidence="2">Belongs to the acyltransferase 3 family.</text>
</comment>
<evidence type="ECO:0000256" key="3">
    <source>
        <dbReference type="ARBA" id="ARBA00022475"/>
    </source>
</evidence>
<evidence type="ECO:0000256" key="1">
    <source>
        <dbReference type="ARBA" id="ARBA00004651"/>
    </source>
</evidence>
<dbReference type="GO" id="GO:0005886">
    <property type="term" value="C:plasma membrane"/>
    <property type="evidence" value="ECO:0007669"/>
    <property type="project" value="UniProtKB-SubCell"/>
</dbReference>
<dbReference type="InterPro" id="IPR002656">
    <property type="entry name" value="Acyl_transf_3_dom"/>
</dbReference>
<evidence type="ECO:0000313" key="10">
    <source>
        <dbReference type="Proteomes" id="UP000195160"/>
    </source>
</evidence>
<feature type="transmembrane region" description="Helical" evidence="7">
    <location>
        <begin position="315"/>
        <end position="335"/>
    </location>
</feature>
<comment type="caution">
    <text evidence="9">The sequence shown here is derived from an EMBL/GenBank/DDBJ whole genome shotgun (WGS) entry which is preliminary data.</text>
</comment>
<feature type="transmembrane region" description="Helical" evidence="7">
    <location>
        <begin position="228"/>
        <end position="246"/>
    </location>
</feature>
<evidence type="ECO:0000256" key="6">
    <source>
        <dbReference type="ARBA" id="ARBA00023136"/>
    </source>
</evidence>
<evidence type="ECO:0000313" key="9">
    <source>
        <dbReference type="EMBL" id="OUB88486.1"/>
    </source>
</evidence>
<feature type="transmembrane region" description="Helical" evidence="7">
    <location>
        <begin position="44"/>
        <end position="66"/>
    </location>
</feature>
<dbReference type="PANTHER" id="PTHR40074:SF2">
    <property type="entry name" value="O-ACETYLTRANSFERASE WECH"/>
    <property type="match status" value="1"/>
</dbReference>
<dbReference type="GO" id="GO:0009246">
    <property type="term" value="P:enterobacterial common antigen biosynthetic process"/>
    <property type="evidence" value="ECO:0007669"/>
    <property type="project" value="TreeGrafter"/>
</dbReference>
<feature type="transmembrane region" description="Helical" evidence="7">
    <location>
        <begin position="252"/>
        <end position="272"/>
    </location>
</feature>
<evidence type="ECO:0000256" key="7">
    <source>
        <dbReference type="SAM" id="Phobius"/>
    </source>
</evidence>
<accession>A0A9X6MRW0</accession>
<feature type="transmembrane region" description="Helical" evidence="7">
    <location>
        <begin position="78"/>
        <end position="96"/>
    </location>
</feature>
<protein>
    <recommendedName>
        <fullName evidence="8">Acyltransferase 3 domain-containing protein</fullName>
    </recommendedName>
</protein>
<feature type="transmembrane region" description="Helical" evidence="7">
    <location>
        <begin position="150"/>
        <end position="170"/>
    </location>
</feature>
<keyword evidence="4 7" id="KW-0812">Transmembrane</keyword>
<feature type="transmembrane region" description="Helical" evidence="7">
    <location>
        <begin position="122"/>
        <end position="143"/>
    </location>
</feature>
<reference evidence="9 10" key="1">
    <citation type="submission" date="2016-10" db="EMBL/GenBank/DDBJ databases">
        <title>Comparative genomics of Bacillus thuringiensis reveals a path to pathogens against multiple invertebrate hosts.</title>
        <authorList>
            <person name="Zheng J."/>
            <person name="Gao Q."/>
            <person name="Liu H."/>
            <person name="Peng D."/>
            <person name="Ruan L."/>
            <person name="Sun M."/>
        </authorList>
    </citation>
    <scope>NUCLEOTIDE SEQUENCE [LARGE SCALE GENOMIC DNA]</scope>
    <source>
        <strain evidence="9">T30001</strain>
    </source>
</reference>
<evidence type="ECO:0000259" key="8">
    <source>
        <dbReference type="Pfam" id="PF01757"/>
    </source>
</evidence>
<feature type="transmembrane region" description="Helical" evidence="7">
    <location>
        <begin position="12"/>
        <end position="32"/>
    </location>
</feature>
<dbReference type="RefSeq" id="WP_088069711.1">
    <property type="nucleotide sequence ID" value="NZ_MOOV01000252.1"/>
</dbReference>
<dbReference type="AlphaFoldDB" id="A0A9X6MRW0"/>
<dbReference type="Proteomes" id="UP000195160">
    <property type="component" value="Unassembled WGS sequence"/>
</dbReference>
<keyword evidence="3" id="KW-1003">Cell membrane</keyword>
<keyword evidence="6 7" id="KW-0472">Membrane</keyword>
<gene>
    <name evidence="9" type="ORF">BK784_28640</name>
</gene>
<dbReference type="GO" id="GO:0016413">
    <property type="term" value="F:O-acetyltransferase activity"/>
    <property type="evidence" value="ECO:0007669"/>
    <property type="project" value="TreeGrafter"/>
</dbReference>
<proteinExistence type="inferred from homology"/>
<dbReference type="Pfam" id="PF01757">
    <property type="entry name" value="Acyl_transf_3"/>
    <property type="match status" value="1"/>
</dbReference>
<organism evidence="9 10">
    <name type="scientific">Bacillus thuringiensis subsp. medellin</name>
    <dbReference type="NCBI Taxonomy" id="79672"/>
    <lineage>
        <taxon>Bacteria</taxon>
        <taxon>Bacillati</taxon>
        <taxon>Bacillota</taxon>
        <taxon>Bacilli</taxon>
        <taxon>Bacillales</taxon>
        <taxon>Bacillaceae</taxon>
        <taxon>Bacillus</taxon>
        <taxon>Bacillus cereus group</taxon>
    </lineage>
</organism>
<sequence>MQHERNNLIDFIKSICILGVMCIHTVGLSFSVENITVFGLYIDHLFRFAVPIFIGILGFMTIKRYINIESWSLFYKRKILYIVIPFYIWSFIYYLTPNVYPFTNGEEGKQYWWQILNGESEIQLYFMIAYFLFLLMTPLVICLYKKLSRVAFIIICLLLLLGHVLLLTYSDYMVWVKKMDFWYTTLNYSLPIHWLAYYLIGILMALFEKKISHFIIRSKKYFNKSIRFAISLFLYLLVVMAFLVTIRGLKPYATVYLVLLSLVALYVLFNLYDILKTKKVVGYFCFIGKNTFPIYLSHVLFIKVLFFLLEKYLSFVNLIIIYIGCLIFSLFYTLLHNRLYNFIKIN</sequence>
<evidence type="ECO:0000256" key="2">
    <source>
        <dbReference type="ARBA" id="ARBA00007400"/>
    </source>
</evidence>
<keyword evidence="5 7" id="KW-1133">Transmembrane helix</keyword>
<comment type="subcellular location">
    <subcellularLocation>
        <location evidence="1">Cell membrane</location>
        <topology evidence="1">Multi-pass membrane protein</topology>
    </subcellularLocation>
</comment>
<evidence type="ECO:0000256" key="4">
    <source>
        <dbReference type="ARBA" id="ARBA00022692"/>
    </source>
</evidence>
<evidence type="ECO:0000256" key="5">
    <source>
        <dbReference type="ARBA" id="ARBA00022989"/>
    </source>
</evidence>
<dbReference type="EMBL" id="MOOV01000252">
    <property type="protein sequence ID" value="OUB88486.1"/>
    <property type="molecule type" value="Genomic_DNA"/>
</dbReference>